<dbReference type="InterPro" id="IPR004146">
    <property type="entry name" value="DC1"/>
</dbReference>
<dbReference type="GO" id="GO:0046872">
    <property type="term" value="F:metal ion binding"/>
    <property type="evidence" value="ECO:0007669"/>
    <property type="project" value="UniProtKB-KW"/>
</dbReference>
<evidence type="ECO:0000256" key="2">
    <source>
        <dbReference type="ARBA" id="ARBA00022737"/>
    </source>
</evidence>
<dbReference type="Pfam" id="PF03107">
    <property type="entry name" value="C1_2"/>
    <property type="match status" value="1"/>
</dbReference>
<evidence type="ECO:0000313" key="4">
    <source>
        <dbReference type="Proteomes" id="UP000235220"/>
    </source>
</evidence>
<organism evidence="4 5">
    <name type="scientific">Juglans regia</name>
    <name type="common">English walnut</name>
    <dbReference type="NCBI Taxonomy" id="51240"/>
    <lineage>
        <taxon>Eukaryota</taxon>
        <taxon>Viridiplantae</taxon>
        <taxon>Streptophyta</taxon>
        <taxon>Embryophyta</taxon>
        <taxon>Tracheophyta</taxon>
        <taxon>Spermatophyta</taxon>
        <taxon>Magnoliopsida</taxon>
        <taxon>eudicotyledons</taxon>
        <taxon>Gunneridae</taxon>
        <taxon>Pentapetalae</taxon>
        <taxon>rosids</taxon>
        <taxon>fabids</taxon>
        <taxon>Fagales</taxon>
        <taxon>Juglandaceae</taxon>
        <taxon>Juglans</taxon>
    </lineage>
</organism>
<accession>A0A6P9E894</accession>
<evidence type="ECO:0000256" key="1">
    <source>
        <dbReference type="ARBA" id="ARBA00022723"/>
    </source>
</evidence>
<evidence type="ECO:0000256" key="3">
    <source>
        <dbReference type="ARBA" id="ARBA00022833"/>
    </source>
</evidence>
<keyword evidence="1" id="KW-0479">Metal-binding</keyword>
<keyword evidence="2" id="KW-0677">Repeat</keyword>
<dbReference type="PROSITE" id="PS50081">
    <property type="entry name" value="ZF_DAG_PE_2"/>
    <property type="match status" value="1"/>
</dbReference>
<dbReference type="InterPro" id="IPR002219">
    <property type="entry name" value="PKC_DAG/PE"/>
</dbReference>
<dbReference type="PANTHER" id="PTHR46477:SF15">
    <property type="entry name" value="CYSTEINE_HISTIDINE-RICH C1 DOMAIN PROTEIN"/>
    <property type="match status" value="1"/>
</dbReference>
<dbReference type="KEGG" id="jre:109022265"/>
<gene>
    <name evidence="5" type="primary">LOC109022265</name>
</gene>
<protein>
    <submittedName>
        <fullName evidence="5">Uncharacterized protein LOC109022265</fullName>
    </submittedName>
</protein>
<dbReference type="PANTHER" id="PTHR46477">
    <property type="entry name" value="CYSTEINE/HISTIDINE-RICH C1 DOMAIN FAMILY PROTEIN"/>
    <property type="match status" value="1"/>
</dbReference>
<dbReference type="Gene3D" id="3.30.60.20">
    <property type="match status" value="1"/>
</dbReference>
<keyword evidence="3" id="KW-0862">Zinc</keyword>
<proteinExistence type="predicted"/>
<reference evidence="5" key="1">
    <citation type="submission" date="2025-08" db="UniProtKB">
        <authorList>
            <consortium name="RefSeq"/>
        </authorList>
    </citation>
    <scope>IDENTIFICATION</scope>
    <source>
        <tissue evidence="5">Leaves</tissue>
    </source>
</reference>
<dbReference type="Gramene" id="Jr12_23120_p1">
    <property type="protein sequence ID" value="cds.Jr12_23120_p1"/>
    <property type="gene ID" value="Jr12_23120"/>
</dbReference>
<dbReference type="SUPFAM" id="SSF57889">
    <property type="entry name" value="Cysteine-rich domain"/>
    <property type="match status" value="2"/>
</dbReference>
<sequence length="253" mass="28759">MKYTKIKHLSHPHDDLMLVDSPQAPYKCDGCKELGFRRCYQCEDCNFHLHEECAMPDSSAFHPLFRKCDFRFYENAPGNRARYCDACGKDVLGFVYQCLHKEAHDLHPCCMKLPRTLIGDGVKLHLSDMVSSKCQKCGSKEISKGFRGWSYESTCGKYCYHVACVKDLVIENWRKGYFDGHNDVNDQILSNMAIQIKVPNEDIVQQSEGSSYRSKKASKYWKIAKLALKLIISAIFGDPISGFTALIESVVSS</sequence>
<dbReference type="RefSeq" id="XP_035539032.1">
    <property type="nucleotide sequence ID" value="XM_035683139.1"/>
</dbReference>
<dbReference type="Proteomes" id="UP000235220">
    <property type="component" value="Chromosome 12"/>
</dbReference>
<dbReference type="OrthoDB" id="1841377at2759"/>
<dbReference type="AlphaFoldDB" id="A0A6P9E894"/>
<keyword evidence="4" id="KW-1185">Reference proteome</keyword>
<name>A0A6P9E894_JUGRE</name>
<dbReference type="GeneID" id="109022265"/>
<dbReference type="InterPro" id="IPR046349">
    <property type="entry name" value="C1-like_sf"/>
</dbReference>
<evidence type="ECO:0000313" key="5">
    <source>
        <dbReference type="RefSeq" id="XP_035539032.1"/>
    </source>
</evidence>